<accession>A0AAD6NGD6</accession>
<name>A0AAD6NGD6_DREDA</name>
<gene>
    <name evidence="2" type="ORF">Dda_8133</name>
</gene>
<comment type="caution">
    <text evidence="2">The sequence shown here is derived from an EMBL/GenBank/DDBJ whole genome shotgun (WGS) entry which is preliminary data.</text>
</comment>
<evidence type="ECO:0000259" key="1">
    <source>
        <dbReference type="Pfam" id="PF22936"/>
    </source>
</evidence>
<dbReference type="Proteomes" id="UP001221413">
    <property type="component" value="Unassembled WGS sequence"/>
</dbReference>
<feature type="domain" description="Retrovirus-related Pol polyprotein from transposon TNT 1-94-like beta-barrel" evidence="1">
    <location>
        <begin position="15"/>
        <end position="85"/>
    </location>
</feature>
<dbReference type="InterPro" id="IPR054722">
    <property type="entry name" value="PolX-like_BBD"/>
</dbReference>
<reference evidence="2" key="1">
    <citation type="submission" date="2023-01" db="EMBL/GenBank/DDBJ databases">
        <title>The chitinases involved in constricting ring structure development in the nematode-trapping fungus Drechslerella dactyloides.</title>
        <authorList>
            <person name="Wang R."/>
            <person name="Zhang L."/>
            <person name="Tang P."/>
            <person name="Li S."/>
            <person name="Liang L."/>
        </authorList>
    </citation>
    <scope>NUCLEOTIDE SEQUENCE</scope>
    <source>
        <strain evidence="2">YMF1.00031</strain>
    </source>
</reference>
<dbReference type="AlphaFoldDB" id="A0AAD6NGD6"/>
<evidence type="ECO:0000313" key="3">
    <source>
        <dbReference type="Proteomes" id="UP001221413"/>
    </source>
</evidence>
<evidence type="ECO:0000313" key="2">
    <source>
        <dbReference type="EMBL" id="KAJ6257244.1"/>
    </source>
</evidence>
<dbReference type="Pfam" id="PF22936">
    <property type="entry name" value="Pol_BBD"/>
    <property type="match status" value="1"/>
</dbReference>
<keyword evidence="3" id="KW-1185">Reference proteome</keyword>
<proteinExistence type="predicted"/>
<protein>
    <recommendedName>
        <fullName evidence="1">Retrovirus-related Pol polyprotein from transposon TNT 1-94-like beta-barrel domain-containing protein</fullName>
    </recommendedName>
</protein>
<sequence>MAASTNNLSNRSTDWVFGSGSNVHGAADISWFTSYTAFPSKTTSGLDVLGVGTVKLKVKCDLSGTLNEIELQDVLHVPSMICNLVGNPVIEQIGGFQIGGFGREIGGKIVDESGKCEALLSKPSPLYMLTLSDNTPGRTTLDPAGHYWINVCWADEERARFKALTGQNQPAESHEAKGKEISGDLPLTQEEEQWLKKHWGGEFHFLMAYGWKIYNEEDREDGRKLMRAFMEEDRLNAGQEEEDEHEHGFSF</sequence>
<dbReference type="EMBL" id="JAQGDS010000011">
    <property type="protein sequence ID" value="KAJ6257244.1"/>
    <property type="molecule type" value="Genomic_DNA"/>
</dbReference>
<dbReference type="PANTHER" id="PTHR40628">
    <property type="entry name" value="CHROMO DOMAIN-CONTAINING PROTEIN"/>
    <property type="match status" value="1"/>
</dbReference>
<dbReference type="PANTHER" id="PTHR40628:SF1">
    <property type="entry name" value="CHROMO DOMAIN-CONTAINING PROTEIN"/>
    <property type="match status" value="1"/>
</dbReference>
<organism evidence="2 3">
    <name type="scientific">Drechslerella dactyloides</name>
    <name type="common">Nematode-trapping fungus</name>
    <name type="synonym">Arthrobotrys dactyloides</name>
    <dbReference type="NCBI Taxonomy" id="74499"/>
    <lineage>
        <taxon>Eukaryota</taxon>
        <taxon>Fungi</taxon>
        <taxon>Dikarya</taxon>
        <taxon>Ascomycota</taxon>
        <taxon>Pezizomycotina</taxon>
        <taxon>Orbiliomycetes</taxon>
        <taxon>Orbiliales</taxon>
        <taxon>Orbiliaceae</taxon>
        <taxon>Drechslerella</taxon>
    </lineage>
</organism>